<accession>A0A0C3HY92</accession>
<dbReference type="Gene3D" id="2.60.120.620">
    <property type="entry name" value="q2cbj1_9rhob like domain"/>
    <property type="match status" value="1"/>
</dbReference>
<dbReference type="AlphaFoldDB" id="A0A0C3HY92"/>
<dbReference type="PANTHER" id="PTHR31630:SF6">
    <property type="entry name" value="PHYTANOYL-COA DIOXYGENASE-RELATED"/>
    <property type="match status" value="1"/>
</dbReference>
<reference evidence="1 2" key="1">
    <citation type="submission" date="2014-04" db="EMBL/GenBank/DDBJ databases">
        <authorList>
            <consortium name="DOE Joint Genome Institute"/>
            <person name="Kuo A."/>
            <person name="Martino E."/>
            <person name="Perotto S."/>
            <person name="Kohler A."/>
            <person name="Nagy L.G."/>
            <person name="Floudas D."/>
            <person name="Copeland A."/>
            <person name="Barry K.W."/>
            <person name="Cichocki N."/>
            <person name="Veneault-Fourrey C."/>
            <person name="LaButti K."/>
            <person name="Lindquist E.A."/>
            <person name="Lipzen A."/>
            <person name="Lundell T."/>
            <person name="Morin E."/>
            <person name="Murat C."/>
            <person name="Sun H."/>
            <person name="Tunlid A."/>
            <person name="Henrissat B."/>
            <person name="Grigoriev I.V."/>
            <person name="Hibbett D.S."/>
            <person name="Martin F."/>
            <person name="Nordberg H.P."/>
            <person name="Cantor M.N."/>
            <person name="Hua S.X."/>
        </authorList>
    </citation>
    <scope>NUCLEOTIDE SEQUENCE [LARGE SCALE GENOMIC DNA]</scope>
    <source>
        <strain evidence="1 2">Zn</strain>
    </source>
</reference>
<dbReference type="OrthoDB" id="445007at2759"/>
<evidence type="ECO:0000313" key="1">
    <source>
        <dbReference type="EMBL" id="KIN07182.1"/>
    </source>
</evidence>
<dbReference type="EMBL" id="KN832870">
    <property type="protein sequence ID" value="KIN07182.1"/>
    <property type="molecule type" value="Genomic_DNA"/>
</dbReference>
<dbReference type="InterPro" id="IPR008775">
    <property type="entry name" value="Phytyl_CoA_dOase-like"/>
</dbReference>
<name>A0A0C3HY92_OIDMZ</name>
<proteinExistence type="predicted"/>
<keyword evidence="2" id="KW-1185">Reference proteome</keyword>
<organism evidence="1 2">
    <name type="scientific">Oidiodendron maius (strain Zn)</name>
    <dbReference type="NCBI Taxonomy" id="913774"/>
    <lineage>
        <taxon>Eukaryota</taxon>
        <taxon>Fungi</taxon>
        <taxon>Dikarya</taxon>
        <taxon>Ascomycota</taxon>
        <taxon>Pezizomycotina</taxon>
        <taxon>Leotiomycetes</taxon>
        <taxon>Leotiomycetes incertae sedis</taxon>
        <taxon>Myxotrichaceae</taxon>
        <taxon>Oidiodendron</taxon>
    </lineage>
</organism>
<evidence type="ECO:0008006" key="3">
    <source>
        <dbReference type="Google" id="ProtNLM"/>
    </source>
</evidence>
<reference evidence="2" key="2">
    <citation type="submission" date="2015-01" db="EMBL/GenBank/DDBJ databases">
        <title>Evolutionary Origins and Diversification of the Mycorrhizal Mutualists.</title>
        <authorList>
            <consortium name="DOE Joint Genome Institute"/>
            <consortium name="Mycorrhizal Genomics Consortium"/>
            <person name="Kohler A."/>
            <person name="Kuo A."/>
            <person name="Nagy L.G."/>
            <person name="Floudas D."/>
            <person name="Copeland A."/>
            <person name="Barry K.W."/>
            <person name="Cichocki N."/>
            <person name="Veneault-Fourrey C."/>
            <person name="LaButti K."/>
            <person name="Lindquist E.A."/>
            <person name="Lipzen A."/>
            <person name="Lundell T."/>
            <person name="Morin E."/>
            <person name="Murat C."/>
            <person name="Riley R."/>
            <person name="Ohm R."/>
            <person name="Sun H."/>
            <person name="Tunlid A."/>
            <person name="Henrissat B."/>
            <person name="Grigoriev I.V."/>
            <person name="Hibbett D.S."/>
            <person name="Martin F."/>
        </authorList>
    </citation>
    <scope>NUCLEOTIDE SEQUENCE [LARGE SCALE GENOMIC DNA]</scope>
    <source>
        <strain evidence="2">Zn</strain>
    </source>
</reference>
<sequence>MSTQTTTEASLTTKQSSFKLTIPYGDWRDILETQGYVVIKVAVDPQTALGNLPIRTKLNTHENYVVVHERFMWEARMEPRVMEAFAKICGTDELLVSFDSLNVMLLNLKPARKPWPYTDQTSRKRAMHCVQGIINLSHAGPEDGSLEVIPGSHALIEEFFDTQTKPNTWEWKDNRYFSEKKIERFEIRGLRPLKALEEPGDFILWDSRTIHWGGEPTKNSNTIRTVICATYAPGKMASKDVLAEKKRVFHANGATTHWPHDNIVPRDMQARFPDGTIDSRNCLEPLEKAEQTDRLLQLAGVKAY</sequence>
<protein>
    <recommendedName>
        <fullName evidence="3">Phytanoyl-CoA dioxygenase</fullName>
    </recommendedName>
</protein>
<evidence type="ECO:0000313" key="2">
    <source>
        <dbReference type="Proteomes" id="UP000054321"/>
    </source>
</evidence>
<dbReference type="SUPFAM" id="SSF51197">
    <property type="entry name" value="Clavaminate synthase-like"/>
    <property type="match status" value="1"/>
</dbReference>
<dbReference type="Proteomes" id="UP000054321">
    <property type="component" value="Unassembled WGS sequence"/>
</dbReference>
<dbReference type="InParanoid" id="A0A0C3HY92"/>
<gene>
    <name evidence="1" type="ORF">OIDMADRAFT_99433</name>
</gene>
<dbReference type="Pfam" id="PF05721">
    <property type="entry name" value="PhyH"/>
    <property type="match status" value="1"/>
</dbReference>
<dbReference type="HOGENOM" id="CLU_049199_0_0_1"/>
<dbReference type="PANTHER" id="PTHR31630">
    <property type="entry name" value="PHYTANOYL-COA DIOXYGENASE-RELATED-RELATED"/>
    <property type="match status" value="1"/>
</dbReference>